<reference evidence="2" key="2">
    <citation type="submission" date="2020-02" db="EMBL/GenBank/DDBJ databases">
        <authorList>
            <person name="Studholme D.J."/>
        </authorList>
    </citation>
    <scope>NUCLEOTIDE SEQUENCE</scope>
    <source>
        <strain evidence="2">00238/432</strain>
    </source>
</reference>
<dbReference type="CDD" id="cd00741">
    <property type="entry name" value="Lipase"/>
    <property type="match status" value="1"/>
</dbReference>
<dbReference type="Gene3D" id="3.40.50.1820">
    <property type="entry name" value="alpha/beta hydrolase"/>
    <property type="match status" value="1"/>
</dbReference>
<gene>
    <name evidence="2" type="ORF">G195_001992</name>
</gene>
<dbReference type="Pfam" id="PF26363">
    <property type="entry name" value="Phospholipase-like"/>
    <property type="match status" value="1"/>
</dbReference>
<dbReference type="SUPFAM" id="SSF53474">
    <property type="entry name" value="alpha/beta-Hydrolases"/>
    <property type="match status" value="1"/>
</dbReference>
<dbReference type="GO" id="GO:0005886">
    <property type="term" value="C:plasma membrane"/>
    <property type="evidence" value="ECO:0007669"/>
    <property type="project" value="TreeGrafter"/>
</dbReference>
<dbReference type="InterPro" id="IPR029058">
    <property type="entry name" value="AB_hydrolase_fold"/>
</dbReference>
<dbReference type="PANTHER" id="PTHR38442:SF1">
    <property type="entry name" value="INNER MEMBRANE PROTEIN"/>
    <property type="match status" value="1"/>
</dbReference>
<dbReference type="InterPro" id="IPR029013">
    <property type="entry name" value="HP0062-like_sf"/>
</dbReference>
<dbReference type="EMBL" id="AOFI03000015">
    <property type="protein sequence ID" value="KAF4324657.1"/>
    <property type="molecule type" value="Genomic_DNA"/>
</dbReference>
<organism evidence="2 3">
    <name type="scientific">Phytophthora kernoviae 00238/432</name>
    <dbReference type="NCBI Taxonomy" id="1284355"/>
    <lineage>
        <taxon>Eukaryota</taxon>
        <taxon>Sar</taxon>
        <taxon>Stramenopiles</taxon>
        <taxon>Oomycota</taxon>
        <taxon>Peronosporomycetes</taxon>
        <taxon>Peronosporales</taxon>
        <taxon>Peronosporaceae</taxon>
        <taxon>Phytophthora</taxon>
    </lineage>
</organism>
<evidence type="ECO:0008006" key="4">
    <source>
        <dbReference type="Google" id="ProtNLM"/>
    </source>
</evidence>
<dbReference type="AlphaFoldDB" id="A0A8J4SSD8"/>
<sequence length="728" mass="80900">MIDTLCKRILAGLPLEQIAPLVAGEIKSQAGAFDLGPILERASIQMSERGYDAKALDYGLKQAEEWLVKPETIMFLGESGLKAISGIQMNGLMQFAMNAFMGYLNEERMGSILQGYLFDRVEDMKREGSALRYKVLDLMRTQVVRLAMSEHVQDGVNGWKNNMLDGWNAEETVLNKLVELRDKALTAMEDGQYVDTYALPAIERVLSDLRSDEALLAGLNAKIVEGVTTLLEKNHSKIGNLVRENVDKMDNASLISLIEDKGRSLEQALFSYENLKSGIEFENLPGWQVLEDTHGNKKSGFDAVTFYNPETKQAVIAYRGTEGSASLDRSAPDYYADAQIGLPELGRKIEQSTNLTPDWLANGIQKVRDVTGITTVENAVGELDKKLDKTIGLGPNQMYEAEDYAKDMQKKYKDLDFSLTGHSLGGGNAQYAAAYTGLSAVTFSAPSVISSLTPEAKRKAEDGGFDSQIINYGHPGDFVTSGFFGGYDRHVGSMYYINSNYKDMNDDMGMWDKISNTFGGEEYHGLKQYKFENGYISNDLYDPVTGEQISYSPRQPSNVLSDLAAFMRNLGGQAGSLARSMGAAAGVSGLIQVTPEELKSVAGRWKQNAQQCNAELNRLDASINELSTWHMKHTSQFLNFIEEKAEAFRQADESQELTQLLARLQADEQEARSLYNRLDDWKGQSADYTRQQIEAFFAGLSGRIQSIEQQKKSLLQYIEIMIQTDQGR</sequence>
<dbReference type="Gene3D" id="1.10.287.1060">
    <property type="entry name" value="ESAT-6-like"/>
    <property type="match status" value="1"/>
</dbReference>
<dbReference type="Proteomes" id="UP000702964">
    <property type="component" value="Unassembled WGS sequence"/>
</dbReference>
<dbReference type="PANTHER" id="PTHR38442">
    <property type="entry name" value="INNER MEMBRANE PROTEIN-RELATED"/>
    <property type="match status" value="1"/>
</dbReference>
<reference evidence="2" key="1">
    <citation type="journal article" date="2015" name="Genom Data">
        <title>Draft genome sequences of Phytophthora kernoviae and Phytophthora ramorum lineage EU2 from Scotland.</title>
        <authorList>
            <person name="Sambles C."/>
            <person name="Schlenzig A."/>
            <person name="O'Neill P."/>
            <person name="Grant M."/>
            <person name="Studholme D.J."/>
        </authorList>
    </citation>
    <scope>NUCLEOTIDE SEQUENCE</scope>
    <source>
        <strain evidence="2">00238/432</strain>
    </source>
</reference>
<evidence type="ECO:0000313" key="3">
    <source>
        <dbReference type="Proteomes" id="UP000702964"/>
    </source>
</evidence>
<feature type="coiled-coil region" evidence="1">
    <location>
        <begin position="650"/>
        <end position="684"/>
    </location>
</feature>
<evidence type="ECO:0000313" key="2">
    <source>
        <dbReference type="EMBL" id="KAF4324657.1"/>
    </source>
</evidence>
<proteinExistence type="predicted"/>
<dbReference type="Pfam" id="PF04286">
    <property type="entry name" value="DUF445"/>
    <property type="match status" value="1"/>
</dbReference>
<dbReference type="SUPFAM" id="SSF158414">
    <property type="entry name" value="HP0062-like"/>
    <property type="match status" value="1"/>
</dbReference>
<evidence type="ECO:0000256" key="1">
    <source>
        <dbReference type="SAM" id="Coils"/>
    </source>
</evidence>
<accession>A0A8J4SSD8</accession>
<keyword evidence="1" id="KW-0175">Coiled coil</keyword>
<dbReference type="InterPro" id="IPR007383">
    <property type="entry name" value="DUF445"/>
</dbReference>
<comment type="caution">
    <text evidence="2">The sequence shown here is derived from an EMBL/GenBank/DDBJ whole genome shotgun (WGS) entry which is preliminary data.</text>
</comment>
<name>A0A8J4SSD8_9STRA</name>
<protein>
    <recommendedName>
        <fullName evidence="4">Fungal lipase-like domain-containing protein</fullName>
    </recommendedName>
</protein>